<reference evidence="4 5" key="1">
    <citation type="journal article" date="2012" name="Extremophiles">
        <title>Thermotomaculum hydrothermale gen. nov., sp. nov., a novel heterotrophic thermophile within the phylum Acidobacteria from a deep-sea hydrothermal vent chimney in the Southern Okinawa Trough.</title>
        <authorList>
            <person name="Izumi H."/>
            <person name="Nunoura T."/>
            <person name="Miyazaki M."/>
            <person name="Mino S."/>
            <person name="Toki T."/>
            <person name="Takai K."/>
            <person name="Sako Y."/>
            <person name="Sawabe T."/>
            <person name="Nakagawa S."/>
        </authorList>
    </citation>
    <scope>NUCLEOTIDE SEQUENCE [LARGE SCALE GENOMIC DNA]</scope>
    <source>
        <strain evidence="4 5">AC55</strain>
    </source>
</reference>
<evidence type="ECO:0000259" key="2">
    <source>
        <dbReference type="PROSITE" id="PS50093"/>
    </source>
</evidence>
<dbReference type="PROSITE" id="PS50093">
    <property type="entry name" value="PKD"/>
    <property type="match status" value="1"/>
</dbReference>
<proteinExistence type="predicted"/>
<dbReference type="Gene3D" id="2.130.10.10">
    <property type="entry name" value="YVTN repeat-like/Quinoprotein amine dehydrogenase"/>
    <property type="match status" value="1"/>
</dbReference>
<dbReference type="GO" id="GO:0008233">
    <property type="term" value="F:peptidase activity"/>
    <property type="evidence" value="ECO:0007669"/>
    <property type="project" value="InterPro"/>
</dbReference>
<dbReference type="InterPro" id="IPR015943">
    <property type="entry name" value="WD40/YVTN_repeat-like_dom_sf"/>
</dbReference>
<feature type="domain" description="PKD" evidence="2">
    <location>
        <begin position="1481"/>
        <end position="1554"/>
    </location>
</feature>
<keyword evidence="5" id="KW-1185">Reference proteome</keyword>
<dbReference type="NCBIfam" id="TIGR03296">
    <property type="entry name" value="M6dom_TIGR03296"/>
    <property type="match status" value="1"/>
</dbReference>
<feature type="chain" id="PRO_5032463383" description="M6 family metalloprotease domain protein" evidence="1">
    <location>
        <begin position="24"/>
        <end position="1972"/>
    </location>
</feature>
<feature type="domain" description="EF-hand" evidence="3">
    <location>
        <begin position="232"/>
        <end position="258"/>
    </location>
</feature>
<sequence>MVKNVLIFLISLSVCFNSFSMVANPFLKQVKQPDGKVVKVHYVGNEWKHYLIDESGNILERDKKGFWVKRGSYRDVLSKKPSSPRVFNDFKNQKEGKGLSEFIYKRMYNDFLKKGYSFESSNFKGNTKGSFNHPVLVILVEFSNFSHVATTPSDWANSFFSDKGKTVKNYYKEVSYGKVNIVPVSDSFGESDGVVGWITLPYNHPDTGNSITLDNLRIASDAIKKADKYVDFSKYDKNWDGVISVNELSIFIVVAGYECSYSPQYHPSIWGHKAALYPEYGYPGVLCDGVLVGEYSDNRAKTGGYMEIGEWQQSNENDGHKATIGIMCHELAHDMFGIIDLYDTDYSSQGIGCFGLMGAGSWGMAKDDSFPGETPVHFCAWSKIFCGFLSPQTVFYGDVTVNSIEDNQDIKKILTPESGEYFLVSNRQQKGFDRGLYAFFGEDGGGLAVWHIIDKAYNNNLDFYRKVDLISARRCGDMLSWYDLGKREDLFFEGNNTSLTPDTIPSSNISNGVDSRVKLTDISNSSDEMSFKLSYTSPVFSTLNYKANSWSGVDDYSYLAIDRERGLVFALNMENGVQIYRINEDKFIPVSKIDSIGLFVRCRYKDGYLYVIDAKGRALIYNISDENNPYLVSQIDYGHQSMDLIIRDNYLYISVGDGFLIVDISDKSNPSIVYENYSLTAVLDIALKGDALYVTSYSGRFIQNPERGVLVFNVQDKGNPHFVTRLDTGDDTRCAIVYGNYLFAGEGPDYLYDISNPLNPVFVKRLKIHGTFWRIFGQDLLVSTYGDVNGTLRCYDLSTIPDVPLKWSVFQKTGCFAEFNSYLIYENSYNNSLDLCLLKDFEWRKVMVDKTVLGDYSFLRSTIKRDGDTFFRNDTKKTYGVKVNGDSFSDVKEIPFEQFFVKNGIFYSFEYSDGGYFFKVFEGNEDLTKFEYLGKGQTDFNFRVLDSLCAKYNNLLFVPGVNKDENGDYYYGVDVFDVYNLSNPVKLSTISFEKNKYISGIAYKNNFLYIVTEEVKPNNTPDTLYLYTISMDDLNNPVVIDTIELNRKDGYLNFFPVYFDFVKGKLLLARCDAAIDVFKQNSDGTLIRENEIDLSNYSFNGIYNFDIDGDYAYIGCDVSILKADISDLNNFKIVKQLPLPYSDFIEILNRDYIVSIIQSWGEFFLIDRNAWESDLPVLDRVYADYFISDYCIDGGNVFYVTSKSVVKLKINGDSIDEEKRASILPFNDISMVHSRSTLGQDSNNVYVLTRGGQNWMFSVFRKSDLSLVSQKPVPENSLIEESEIFGRDLYVVVKEDGGYYLKHYQADYSYDLSLKGSVKLNDRRDDFFISMVKKGNYIVLNNFFEDLYVVKTLNNGNLSLVNTYKREGFGFLRVRGDYLLLCGYGIKLFSFNEGELNKVDCIFDNFSADDAYFDGNTLVTVFKNIMRFYNFDGGRFYPAGSVKLNDSVDTNYVEKVGDKFLLFDLVHATRIWVVKECDKPVISSFNSDKSRGAVPLIVNFEANLESYPENSVFQWDFDGDGEIDLQTQTPVADYTYLKEGHYSPCLIVKTPDGNEIKSEKLAITVYSDKPLTIPLNFGNWYNKIKLVLINNEDSAINLNVALKDGSGNEIESRSVEVGGMGRCDLDFTATDGFIEITGEGNYSAYVYLEGENKKSSAVADRCLGSTLIIPHIAEESNFWDSIVAFSSFKKEDFRIETSCSKKDFNGFSNVMNVEDLLSGDCADYQKGWGKLNLFGNNPLSDEENGAGFEFFVKNNSDGAGFSLNSEGNNTLIIPHIPDERDIFWTGIVIDNLSNRDNEILFHFYYKNGMPLDIDYSYTLKPYEKLKRTIAGLFPDLPEGVVSCVVEGELPLTGCEIYGTFDAGIAGFPLDFSKSTEGAMPVVKGDNLWNGIAVFNSLNKGISLTLKLYSKDGTLKDERAIELLPYEHRQFVLSDIFQIEKGDTLRFSSDLPVSFIEVQGDKGYKTMNALRVK</sequence>
<dbReference type="InterPro" id="IPR008757">
    <property type="entry name" value="Peptidase_M6-like_domain"/>
</dbReference>
<dbReference type="SMART" id="SM00089">
    <property type="entry name" value="PKD"/>
    <property type="match status" value="1"/>
</dbReference>
<dbReference type="InterPro" id="IPR013211">
    <property type="entry name" value="LVIVD"/>
</dbReference>
<name>A0A7R6PYK0_9BACT</name>
<protein>
    <recommendedName>
        <fullName evidence="6">M6 family metalloprotease domain protein</fullName>
    </recommendedName>
</protein>
<dbReference type="Gene3D" id="2.60.40.10">
    <property type="entry name" value="Immunoglobulins"/>
    <property type="match status" value="1"/>
</dbReference>
<keyword evidence="1" id="KW-0732">Signal</keyword>
<dbReference type="GO" id="GO:0005509">
    <property type="term" value="F:calcium ion binding"/>
    <property type="evidence" value="ECO:0007669"/>
    <property type="project" value="InterPro"/>
</dbReference>
<dbReference type="InterPro" id="IPR022409">
    <property type="entry name" value="PKD/Chitinase_dom"/>
</dbReference>
<dbReference type="InterPro" id="IPR000601">
    <property type="entry name" value="PKD_dom"/>
</dbReference>
<dbReference type="Pfam" id="PF08309">
    <property type="entry name" value="LVIVD"/>
    <property type="match status" value="2"/>
</dbReference>
<dbReference type="RefSeq" id="WP_201328325.1">
    <property type="nucleotide sequence ID" value="NZ_AP017470.1"/>
</dbReference>
<dbReference type="PROSITE" id="PS50222">
    <property type="entry name" value="EF_HAND_2"/>
    <property type="match status" value="1"/>
</dbReference>
<accession>A0A7R6PYK0</accession>
<dbReference type="GO" id="GO:0006508">
    <property type="term" value="P:proteolysis"/>
    <property type="evidence" value="ECO:0007669"/>
    <property type="project" value="InterPro"/>
</dbReference>
<dbReference type="InterPro" id="IPR011047">
    <property type="entry name" value="Quinoprotein_ADH-like_sf"/>
</dbReference>
<dbReference type="InterPro" id="IPR035986">
    <property type="entry name" value="PKD_dom_sf"/>
</dbReference>
<feature type="signal peptide" evidence="1">
    <location>
        <begin position="1"/>
        <end position="23"/>
    </location>
</feature>
<dbReference type="InterPro" id="IPR002048">
    <property type="entry name" value="EF_hand_dom"/>
</dbReference>
<dbReference type="KEGG" id="thyd:TTHT_0379"/>
<dbReference type="Proteomes" id="UP000595564">
    <property type="component" value="Chromosome"/>
</dbReference>
<dbReference type="CDD" id="cd00146">
    <property type="entry name" value="PKD"/>
    <property type="match status" value="1"/>
</dbReference>
<evidence type="ECO:0000313" key="4">
    <source>
        <dbReference type="EMBL" id="BBB31993.1"/>
    </source>
</evidence>
<dbReference type="PANTHER" id="PTHR41775:SF1">
    <property type="entry name" value="PEPTIDASE M6-LIKE DOMAIN-CONTAINING PROTEIN"/>
    <property type="match status" value="1"/>
</dbReference>
<dbReference type="InterPro" id="IPR013783">
    <property type="entry name" value="Ig-like_fold"/>
</dbReference>
<evidence type="ECO:0008006" key="6">
    <source>
        <dbReference type="Google" id="ProtNLM"/>
    </source>
</evidence>
<evidence type="ECO:0000259" key="3">
    <source>
        <dbReference type="PROSITE" id="PS50222"/>
    </source>
</evidence>
<dbReference type="SUPFAM" id="SSF50998">
    <property type="entry name" value="Quinoprotein alcohol dehydrogenase-like"/>
    <property type="match status" value="1"/>
</dbReference>
<dbReference type="SUPFAM" id="SSF49299">
    <property type="entry name" value="PKD domain"/>
    <property type="match status" value="1"/>
</dbReference>
<gene>
    <name evidence="4" type="ORF">TTHT_0379</name>
</gene>
<dbReference type="EMBL" id="AP017470">
    <property type="protein sequence ID" value="BBB31993.1"/>
    <property type="molecule type" value="Genomic_DNA"/>
</dbReference>
<evidence type="ECO:0000256" key="1">
    <source>
        <dbReference type="SAM" id="SignalP"/>
    </source>
</evidence>
<dbReference type="PANTHER" id="PTHR41775">
    <property type="entry name" value="SECRETED PROTEIN-RELATED"/>
    <property type="match status" value="1"/>
</dbReference>
<evidence type="ECO:0000313" key="5">
    <source>
        <dbReference type="Proteomes" id="UP000595564"/>
    </source>
</evidence>
<organism evidence="4 5">
    <name type="scientific">Thermotomaculum hydrothermale</name>
    <dbReference type="NCBI Taxonomy" id="981385"/>
    <lineage>
        <taxon>Bacteria</taxon>
        <taxon>Pseudomonadati</taxon>
        <taxon>Acidobacteriota</taxon>
        <taxon>Holophagae</taxon>
        <taxon>Thermotomaculales</taxon>
        <taxon>Thermotomaculaceae</taxon>
        <taxon>Thermotomaculum</taxon>
    </lineage>
</organism>